<proteinExistence type="predicted"/>
<feature type="domain" description="Methyltransferase FkbM" evidence="1">
    <location>
        <begin position="36"/>
        <end position="204"/>
    </location>
</feature>
<accession>A0A6C0H2E4</accession>
<dbReference type="InterPro" id="IPR006342">
    <property type="entry name" value="FkbM_mtfrase"/>
</dbReference>
<dbReference type="GO" id="GO:0005789">
    <property type="term" value="C:endoplasmic reticulum membrane"/>
    <property type="evidence" value="ECO:0007669"/>
    <property type="project" value="TreeGrafter"/>
</dbReference>
<name>A0A6C0H2E4_9ZZZZ</name>
<protein>
    <recommendedName>
        <fullName evidence="1">Methyltransferase FkbM domain-containing protein</fullName>
    </recommendedName>
</protein>
<dbReference type="InterPro" id="IPR053202">
    <property type="entry name" value="EGF_Rcpt_Signaling_Reg"/>
</dbReference>
<evidence type="ECO:0000313" key="2">
    <source>
        <dbReference type="EMBL" id="QHT74315.1"/>
    </source>
</evidence>
<dbReference type="GO" id="GO:0006888">
    <property type="term" value="P:endoplasmic reticulum to Golgi vesicle-mediated transport"/>
    <property type="evidence" value="ECO:0007669"/>
    <property type="project" value="TreeGrafter"/>
</dbReference>
<dbReference type="GO" id="GO:0016197">
    <property type="term" value="P:endosomal transport"/>
    <property type="evidence" value="ECO:0007669"/>
    <property type="project" value="TreeGrafter"/>
</dbReference>
<dbReference type="InterPro" id="IPR029063">
    <property type="entry name" value="SAM-dependent_MTases_sf"/>
</dbReference>
<dbReference type="GO" id="GO:0031902">
    <property type="term" value="C:late endosome membrane"/>
    <property type="evidence" value="ECO:0007669"/>
    <property type="project" value="TreeGrafter"/>
</dbReference>
<dbReference type="EMBL" id="MN739849">
    <property type="protein sequence ID" value="QHT74315.1"/>
    <property type="molecule type" value="Genomic_DNA"/>
</dbReference>
<dbReference type="GO" id="GO:0005886">
    <property type="term" value="C:plasma membrane"/>
    <property type="evidence" value="ECO:0007669"/>
    <property type="project" value="TreeGrafter"/>
</dbReference>
<sequence>MSVISTNRMYFSQCNEDEYLNEHYFHNKRDGTYIELGALDGVLYSNTKFYQDQLGWKGVLIEPHRYAFSLLQKNRPDNYLFNDLVSCIPDELKYKYFLYGHAAVSGVENTLTQFHFDEFYNNPENEHLQQDTMMIRPKTLTEILNDTPIRHFDLLSLDVEGHEYEVLKSWDFSIPIDVILIEMLGKEPAKEDLCRKLLIDNGYKLDSKYEHNEIFTSVVNFDS</sequence>
<reference evidence="2" key="1">
    <citation type="journal article" date="2020" name="Nature">
        <title>Giant virus diversity and host interactions through global metagenomics.</title>
        <authorList>
            <person name="Schulz F."/>
            <person name="Roux S."/>
            <person name="Paez-Espino D."/>
            <person name="Jungbluth S."/>
            <person name="Walsh D.A."/>
            <person name="Denef V.J."/>
            <person name="McMahon K.D."/>
            <person name="Konstantinidis K.T."/>
            <person name="Eloe-Fadrosh E.A."/>
            <person name="Kyrpides N.C."/>
            <person name="Woyke T."/>
        </authorList>
    </citation>
    <scope>NUCLEOTIDE SEQUENCE</scope>
    <source>
        <strain evidence="2">GVMAG-M-3300023179-59</strain>
    </source>
</reference>
<dbReference type="GO" id="GO:0005794">
    <property type="term" value="C:Golgi apparatus"/>
    <property type="evidence" value="ECO:0007669"/>
    <property type="project" value="TreeGrafter"/>
</dbReference>
<dbReference type="PANTHER" id="PTHR34009:SF2">
    <property type="entry name" value="PROTEIN STAR"/>
    <property type="match status" value="1"/>
</dbReference>
<dbReference type="PANTHER" id="PTHR34009">
    <property type="entry name" value="PROTEIN STAR"/>
    <property type="match status" value="1"/>
</dbReference>
<evidence type="ECO:0000259" key="1">
    <source>
        <dbReference type="Pfam" id="PF05050"/>
    </source>
</evidence>
<dbReference type="Gene3D" id="3.40.50.150">
    <property type="entry name" value="Vaccinia Virus protein VP39"/>
    <property type="match status" value="1"/>
</dbReference>
<dbReference type="AlphaFoldDB" id="A0A6C0H2E4"/>
<dbReference type="Pfam" id="PF05050">
    <property type="entry name" value="Methyltransf_21"/>
    <property type="match status" value="1"/>
</dbReference>
<organism evidence="2">
    <name type="scientific">viral metagenome</name>
    <dbReference type="NCBI Taxonomy" id="1070528"/>
    <lineage>
        <taxon>unclassified sequences</taxon>
        <taxon>metagenomes</taxon>
        <taxon>organismal metagenomes</taxon>
    </lineage>
</organism>
<dbReference type="SUPFAM" id="SSF53335">
    <property type="entry name" value="S-adenosyl-L-methionine-dependent methyltransferases"/>
    <property type="match status" value="1"/>
</dbReference>